<keyword evidence="7 9" id="KW-0472">Membrane</keyword>
<dbReference type="AlphaFoldDB" id="A0A7W4VHL7"/>
<evidence type="ECO:0000256" key="1">
    <source>
        <dbReference type="ARBA" id="ARBA00004429"/>
    </source>
</evidence>
<feature type="domain" description="Tripartite ATP-independent periplasmic transporters DctQ component" evidence="10">
    <location>
        <begin position="59"/>
        <end position="187"/>
    </location>
</feature>
<keyword evidence="2 9" id="KW-0813">Transport</keyword>
<dbReference type="GO" id="GO:0005886">
    <property type="term" value="C:plasma membrane"/>
    <property type="evidence" value="ECO:0007669"/>
    <property type="project" value="UniProtKB-SubCell"/>
</dbReference>
<dbReference type="InterPro" id="IPR007387">
    <property type="entry name" value="TRAP_DctQ"/>
</dbReference>
<evidence type="ECO:0000313" key="12">
    <source>
        <dbReference type="Proteomes" id="UP000532010"/>
    </source>
</evidence>
<gene>
    <name evidence="11" type="ORF">FHR70_000413</name>
</gene>
<evidence type="ECO:0000256" key="9">
    <source>
        <dbReference type="RuleBase" id="RU369079"/>
    </source>
</evidence>
<dbReference type="PANTHER" id="PTHR35011">
    <property type="entry name" value="2,3-DIKETO-L-GULONATE TRAP TRANSPORTER SMALL PERMEASE PROTEIN YIAM"/>
    <property type="match status" value="1"/>
</dbReference>
<comment type="subunit">
    <text evidence="9">The complex comprises the extracytoplasmic solute receptor protein and the two transmembrane proteins.</text>
</comment>
<dbReference type="RefSeq" id="WP_183446603.1">
    <property type="nucleotide sequence ID" value="NZ_JACHWB010000001.1"/>
</dbReference>
<evidence type="ECO:0000313" key="11">
    <source>
        <dbReference type="EMBL" id="MBB3017373.1"/>
    </source>
</evidence>
<feature type="transmembrane region" description="Helical" evidence="9">
    <location>
        <begin position="83"/>
        <end position="100"/>
    </location>
</feature>
<dbReference type="Proteomes" id="UP000532010">
    <property type="component" value="Unassembled WGS sequence"/>
</dbReference>
<accession>A0A7W4VHL7</accession>
<keyword evidence="12" id="KW-1185">Reference proteome</keyword>
<keyword evidence="5 9" id="KW-0812">Transmembrane</keyword>
<evidence type="ECO:0000256" key="5">
    <source>
        <dbReference type="ARBA" id="ARBA00022692"/>
    </source>
</evidence>
<evidence type="ECO:0000256" key="6">
    <source>
        <dbReference type="ARBA" id="ARBA00022989"/>
    </source>
</evidence>
<dbReference type="PANTHER" id="PTHR35011:SF11">
    <property type="entry name" value="TRAP TRANSPORTER SMALL PERMEASE PROTEIN"/>
    <property type="match status" value="1"/>
</dbReference>
<evidence type="ECO:0000256" key="2">
    <source>
        <dbReference type="ARBA" id="ARBA00022448"/>
    </source>
</evidence>
<dbReference type="Pfam" id="PF04290">
    <property type="entry name" value="DctQ"/>
    <property type="match status" value="1"/>
</dbReference>
<evidence type="ECO:0000256" key="4">
    <source>
        <dbReference type="ARBA" id="ARBA00022519"/>
    </source>
</evidence>
<feature type="transmembrane region" description="Helical" evidence="9">
    <location>
        <begin position="121"/>
        <end position="142"/>
    </location>
</feature>
<evidence type="ECO:0000259" key="10">
    <source>
        <dbReference type="Pfam" id="PF04290"/>
    </source>
</evidence>
<dbReference type="GO" id="GO:0022857">
    <property type="term" value="F:transmembrane transporter activity"/>
    <property type="evidence" value="ECO:0007669"/>
    <property type="project" value="UniProtKB-UniRule"/>
</dbReference>
<evidence type="ECO:0000256" key="3">
    <source>
        <dbReference type="ARBA" id="ARBA00022475"/>
    </source>
</evidence>
<comment type="subcellular location">
    <subcellularLocation>
        <location evidence="1 9">Cell inner membrane</location>
        <topology evidence="1 9">Multi-pass membrane protein</topology>
    </subcellularLocation>
</comment>
<dbReference type="EMBL" id="JACHWB010000001">
    <property type="protein sequence ID" value="MBB3017373.1"/>
    <property type="molecule type" value="Genomic_DNA"/>
</dbReference>
<proteinExistence type="inferred from homology"/>
<dbReference type="GO" id="GO:0015740">
    <property type="term" value="P:C4-dicarboxylate transport"/>
    <property type="evidence" value="ECO:0007669"/>
    <property type="project" value="TreeGrafter"/>
</dbReference>
<protein>
    <recommendedName>
        <fullName evidence="9">TRAP transporter small permease protein</fullName>
    </recommendedName>
</protein>
<reference evidence="11 12" key="1">
    <citation type="submission" date="2020-08" db="EMBL/GenBank/DDBJ databases">
        <title>The Agave Microbiome: Exploring the role of microbial communities in plant adaptations to desert environments.</title>
        <authorList>
            <person name="Partida-Martinez L.P."/>
        </authorList>
    </citation>
    <scope>NUCLEOTIDE SEQUENCE [LARGE SCALE GENOMIC DNA]</scope>
    <source>
        <strain evidence="11 12">AT3.9</strain>
    </source>
</reference>
<feature type="transmembrane region" description="Helical" evidence="9">
    <location>
        <begin position="50"/>
        <end position="71"/>
    </location>
</feature>
<comment type="similarity">
    <text evidence="8 9">Belongs to the TRAP transporter small permease family.</text>
</comment>
<comment type="function">
    <text evidence="9">Part of the tripartite ATP-independent periplasmic (TRAP) transport system.</text>
</comment>
<comment type="caution">
    <text evidence="11">The sequence shown here is derived from an EMBL/GenBank/DDBJ whole genome shotgun (WGS) entry which is preliminary data.</text>
</comment>
<dbReference type="InterPro" id="IPR055348">
    <property type="entry name" value="DctQ"/>
</dbReference>
<keyword evidence="4 9" id="KW-0997">Cell inner membrane</keyword>
<feature type="transmembrane region" description="Helical" evidence="9">
    <location>
        <begin position="162"/>
        <end position="180"/>
    </location>
</feature>
<evidence type="ECO:0000256" key="8">
    <source>
        <dbReference type="ARBA" id="ARBA00038436"/>
    </source>
</evidence>
<evidence type="ECO:0000256" key="7">
    <source>
        <dbReference type="ARBA" id="ARBA00023136"/>
    </source>
</evidence>
<name>A0A7W4VHL7_9HYPH</name>
<keyword evidence="3" id="KW-1003">Cell membrane</keyword>
<sequence>MQNTQAPVMTKGRVDATPPDDIHREMDELFEQWREEEAHVDLSDLRWSDAVIFAIFWILFGIVFLQFFTRYVLNNSLGWTEEIARYLLILVTFVGSVTAMRKGSHIAVEALLVYLPRGARHWTLVAVDGLVALFCGAMAWYAYQLGALAPGYMVSIDIPKSYLYWAVSAALVGVTVHAILRFLRRLRGREADAPHGLTID</sequence>
<organism evidence="11 12">
    <name type="scientific">Microvirga lupini</name>
    <dbReference type="NCBI Taxonomy" id="420324"/>
    <lineage>
        <taxon>Bacteria</taxon>
        <taxon>Pseudomonadati</taxon>
        <taxon>Pseudomonadota</taxon>
        <taxon>Alphaproteobacteria</taxon>
        <taxon>Hyphomicrobiales</taxon>
        <taxon>Methylobacteriaceae</taxon>
        <taxon>Microvirga</taxon>
    </lineage>
</organism>
<keyword evidence="6 9" id="KW-1133">Transmembrane helix</keyword>